<name>A0A6G0Z488_APHCR</name>
<evidence type="ECO:0000256" key="1">
    <source>
        <dbReference type="SAM" id="SignalP"/>
    </source>
</evidence>
<dbReference type="Proteomes" id="UP000478052">
    <property type="component" value="Unassembled WGS sequence"/>
</dbReference>
<feature type="chain" id="PRO_5026110231" evidence="1">
    <location>
        <begin position="21"/>
        <end position="79"/>
    </location>
</feature>
<evidence type="ECO:0000313" key="3">
    <source>
        <dbReference type="Proteomes" id="UP000478052"/>
    </source>
</evidence>
<keyword evidence="3" id="KW-1185">Reference proteome</keyword>
<accession>A0A6G0Z488</accession>
<feature type="signal peptide" evidence="1">
    <location>
        <begin position="1"/>
        <end position="20"/>
    </location>
</feature>
<keyword evidence="1" id="KW-0732">Signal</keyword>
<dbReference type="AlphaFoldDB" id="A0A6G0Z488"/>
<proteinExistence type="predicted"/>
<gene>
    <name evidence="2" type="ORF">FWK35_00006161</name>
</gene>
<dbReference type="EMBL" id="VUJU01001443">
    <property type="protein sequence ID" value="KAF0765274.1"/>
    <property type="molecule type" value="Genomic_DNA"/>
</dbReference>
<sequence length="79" mass="9456">MNIFLLRYLLIVVLMNFVNLNEVINVFSIDFIMIGGFRWQSKYPWYIIEVKIKNFPTVLKKNQQHFVLQNISSAYTLNI</sequence>
<evidence type="ECO:0000313" key="2">
    <source>
        <dbReference type="EMBL" id="KAF0765274.1"/>
    </source>
</evidence>
<reference evidence="2 3" key="1">
    <citation type="submission" date="2019-08" db="EMBL/GenBank/DDBJ databases">
        <title>Whole genome of Aphis craccivora.</title>
        <authorList>
            <person name="Voronova N.V."/>
            <person name="Shulinski R.S."/>
            <person name="Bandarenka Y.V."/>
            <person name="Zhorov D.G."/>
            <person name="Warner D."/>
        </authorList>
    </citation>
    <scope>NUCLEOTIDE SEQUENCE [LARGE SCALE GENOMIC DNA]</scope>
    <source>
        <strain evidence="2">180601</strain>
        <tissue evidence="2">Whole Body</tissue>
    </source>
</reference>
<protein>
    <submittedName>
        <fullName evidence="2">Uncharacterized protein</fullName>
    </submittedName>
</protein>
<organism evidence="2 3">
    <name type="scientific">Aphis craccivora</name>
    <name type="common">Cowpea aphid</name>
    <dbReference type="NCBI Taxonomy" id="307492"/>
    <lineage>
        <taxon>Eukaryota</taxon>
        <taxon>Metazoa</taxon>
        <taxon>Ecdysozoa</taxon>
        <taxon>Arthropoda</taxon>
        <taxon>Hexapoda</taxon>
        <taxon>Insecta</taxon>
        <taxon>Pterygota</taxon>
        <taxon>Neoptera</taxon>
        <taxon>Paraneoptera</taxon>
        <taxon>Hemiptera</taxon>
        <taxon>Sternorrhyncha</taxon>
        <taxon>Aphidomorpha</taxon>
        <taxon>Aphidoidea</taxon>
        <taxon>Aphididae</taxon>
        <taxon>Aphidini</taxon>
        <taxon>Aphis</taxon>
        <taxon>Aphis</taxon>
    </lineage>
</organism>
<comment type="caution">
    <text evidence="2">The sequence shown here is derived from an EMBL/GenBank/DDBJ whole genome shotgun (WGS) entry which is preliminary data.</text>
</comment>